<dbReference type="EMBL" id="LR899623">
    <property type="protein sequence ID" value="CAD7241170.1"/>
    <property type="molecule type" value="Genomic_DNA"/>
</dbReference>
<reference evidence="12" key="1">
    <citation type="submission" date="2020-11" db="EMBL/GenBank/DDBJ databases">
        <authorList>
            <person name="Tran Van P."/>
        </authorList>
    </citation>
    <scope>NUCLEOTIDE SEQUENCE</scope>
</reference>
<feature type="compositionally biased region" description="Gly residues" evidence="10">
    <location>
        <begin position="358"/>
        <end position="375"/>
    </location>
</feature>
<feature type="domain" description="WH1" evidence="11">
    <location>
        <begin position="25"/>
        <end position="138"/>
    </location>
</feature>
<evidence type="ECO:0000313" key="12">
    <source>
        <dbReference type="EMBL" id="CAD7241170.1"/>
    </source>
</evidence>
<dbReference type="SUPFAM" id="SSF50729">
    <property type="entry name" value="PH domain-like"/>
    <property type="match status" value="1"/>
</dbReference>
<dbReference type="Pfam" id="PF00568">
    <property type="entry name" value="WH1"/>
    <property type="match status" value="1"/>
</dbReference>
<evidence type="ECO:0000313" key="13">
    <source>
        <dbReference type="Proteomes" id="UP000677054"/>
    </source>
</evidence>
<feature type="compositionally biased region" description="Pro residues" evidence="10">
    <location>
        <begin position="291"/>
        <end position="313"/>
    </location>
</feature>
<dbReference type="InterPro" id="IPR000697">
    <property type="entry name" value="WH1/EVH1_dom"/>
</dbReference>
<sequence>MSILSSPIPYNNIAMSEEETASRSAEALPEQSIASARASVMVYDDVLKKWIHSGSSTGLSKVHIYQHVVNSAFRVVGRKLQDHEVVINCAILKGLKYNQATPTFHQWRDNKQVYGLNFSSKDDADNFATAMMRALDILNGIAPPRPLAPLPTAPTTNQPQIPIPAMNQPIYQSIPSGVGPGGDWDDGYRSLTREEAIYYPDRRGSAQQPGVMMNHSNSSSNMMVTSNGPSVGTLPPGAGSGIPPAPPPPNPPSSATLPPGHHRTSSAPPAPHPPQPPPFSNMGNGSDIVGPPAPPLPPVMGGCPPPPPPPPPGDGIVGGSNGTQETSSLAAALQNAKLKKRQPTAESSLSLNSSNSSGSGGGTYGTLGRVAGGGMAEMMDEMAKTLARRRAAAENKDPSQEYGEGLPKAKSDKLPPPTNGRESPKTSRRRLSSSEDNMSPRVNGVATSDDSHFDLEGLKQEILKEMKKEMNKVKLEIIEDYQACVYVLQSGICTAKLNVAAAETSVSPFPETKRD</sequence>
<dbReference type="PANTHER" id="PTHR11202">
    <property type="entry name" value="SPROUTY-RELATED, EVH1 DOMAIN-CONTAINING PROTEIN FAMILY MEMBER"/>
    <property type="match status" value="1"/>
</dbReference>
<protein>
    <recommendedName>
        <fullName evidence="11">WH1 domain-containing protein</fullName>
    </recommendedName>
</protein>
<dbReference type="FunFam" id="2.30.29.30:FF:000047">
    <property type="entry name" value="vasodilator-stimulated phosphoprotein isoform X2"/>
    <property type="match status" value="1"/>
</dbReference>
<dbReference type="Gene3D" id="2.30.29.30">
    <property type="entry name" value="Pleckstrin-homology domain (PH domain)/Phosphotyrosine-binding domain (PTB)"/>
    <property type="match status" value="1"/>
</dbReference>
<dbReference type="SMART" id="SM00160">
    <property type="entry name" value="RanBD"/>
    <property type="match status" value="1"/>
</dbReference>
<comment type="similarity">
    <text evidence="3">Belongs to the Ena/VASP family.</text>
</comment>
<keyword evidence="7" id="KW-0009">Actin-binding</keyword>
<evidence type="ECO:0000256" key="4">
    <source>
        <dbReference type="ARBA" id="ARBA00022490"/>
    </source>
</evidence>
<dbReference type="GO" id="GO:0005829">
    <property type="term" value="C:cytosol"/>
    <property type="evidence" value="ECO:0007669"/>
    <property type="project" value="UniProtKB-ARBA"/>
</dbReference>
<dbReference type="EMBL" id="CAJPEV010000106">
    <property type="protein sequence ID" value="CAG0880643.1"/>
    <property type="molecule type" value="Genomic_DNA"/>
</dbReference>
<dbReference type="GO" id="GO:0030054">
    <property type="term" value="C:cell junction"/>
    <property type="evidence" value="ECO:0007669"/>
    <property type="project" value="UniProtKB-ARBA"/>
</dbReference>
<dbReference type="GO" id="GO:0005856">
    <property type="term" value="C:cytoskeleton"/>
    <property type="evidence" value="ECO:0007669"/>
    <property type="project" value="UniProtKB-SubCell"/>
</dbReference>
<dbReference type="PROSITE" id="PS50229">
    <property type="entry name" value="WH1"/>
    <property type="match status" value="1"/>
</dbReference>
<dbReference type="SMART" id="SM00461">
    <property type="entry name" value="WH1"/>
    <property type="match status" value="1"/>
</dbReference>
<dbReference type="GO" id="GO:0030027">
    <property type="term" value="C:lamellipodium"/>
    <property type="evidence" value="ECO:0007669"/>
    <property type="project" value="UniProtKB-SubCell"/>
</dbReference>
<keyword evidence="6" id="KW-0729">SH3-binding</keyword>
<dbReference type="Pfam" id="PF08776">
    <property type="entry name" value="VASP_tetra"/>
    <property type="match status" value="1"/>
</dbReference>
<evidence type="ECO:0000256" key="2">
    <source>
        <dbReference type="ARBA" id="ARBA00004510"/>
    </source>
</evidence>
<evidence type="ECO:0000259" key="11">
    <source>
        <dbReference type="PROSITE" id="PS50229"/>
    </source>
</evidence>
<dbReference type="InterPro" id="IPR038023">
    <property type="entry name" value="VASP_sf"/>
</dbReference>
<gene>
    <name evidence="12" type="ORF">DSTB1V02_LOCUS1170</name>
</gene>
<keyword evidence="9" id="KW-0966">Cell projection</keyword>
<evidence type="ECO:0000256" key="3">
    <source>
        <dbReference type="ARBA" id="ARBA00009785"/>
    </source>
</evidence>
<dbReference type="GO" id="GO:0003779">
    <property type="term" value="F:actin binding"/>
    <property type="evidence" value="ECO:0007669"/>
    <property type="project" value="UniProtKB-KW"/>
</dbReference>
<dbReference type="GO" id="GO:0017124">
    <property type="term" value="F:SH3 domain binding"/>
    <property type="evidence" value="ECO:0007669"/>
    <property type="project" value="UniProtKB-KW"/>
</dbReference>
<feature type="region of interest" description="Disordered" evidence="10">
    <location>
        <begin position="199"/>
        <end position="453"/>
    </location>
</feature>
<dbReference type="InterPro" id="IPR000156">
    <property type="entry name" value="Ran_bind_dom"/>
</dbReference>
<evidence type="ECO:0000256" key="8">
    <source>
        <dbReference type="ARBA" id="ARBA00023212"/>
    </source>
</evidence>
<dbReference type="InterPro" id="IPR014885">
    <property type="entry name" value="VASP_tetra"/>
</dbReference>
<dbReference type="InterPro" id="IPR011993">
    <property type="entry name" value="PH-like_dom_sf"/>
</dbReference>
<dbReference type="Proteomes" id="UP000677054">
    <property type="component" value="Unassembled WGS sequence"/>
</dbReference>
<organism evidence="12">
    <name type="scientific">Darwinula stevensoni</name>
    <dbReference type="NCBI Taxonomy" id="69355"/>
    <lineage>
        <taxon>Eukaryota</taxon>
        <taxon>Metazoa</taxon>
        <taxon>Ecdysozoa</taxon>
        <taxon>Arthropoda</taxon>
        <taxon>Crustacea</taxon>
        <taxon>Oligostraca</taxon>
        <taxon>Ostracoda</taxon>
        <taxon>Podocopa</taxon>
        <taxon>Podocopida</taxon>
        <taxon>Darwinulocopina</taxon>
        <taxon>Darwinuloidea</taxon>
        <taxon>Darwinulidae</taxon>
        <taxon>Darwinula</taxon>
    </lineage>
</organism>
<comment type="subcellular location">
    <subcellularLocation>
        <location evidence="2">Cell projection</location>
        <location evidence="2">Lamellipodium</location>
    </subcellularLocation>
    <subcellularLocation>
        <location evidence="1">Cytoplasm</location>
        <location evidence="1">Cytoskeleton</location>
    </subcellularLocation>
</comment>
<keyword evidence="13" id="KW-1185">Reference proteome</keyword>
<dbReference type="SUPFAM" id="SSF118370">
    <property type="entry name" value="Vasodilator-stimulated phosphoprotein, VASP, tetramerisation domain"/>
    <property type="match status" value="1"/>
</dbReference>
<evidence type="ECO:0000256" key="10">
    <source>
        <dbReference type="SAM" id="MobiDB-lite"/>
    </source>
</evidence>
<keyword evidence="8" id="KW-0206">Cytoskeleton</keyword>
<accession>A0A7R8ZY24</accession>
<evidence type="ECO:0000256" key="9">
    <source>
        <dbReference type="ARBA" id="ARBA00023273"/>
    </source>
</evidence>
<feature type="compositionally biased region" description="Low complexity" evidence="10">
    <location>
        <begin position="347"/>
        <end position="357"/>
    </location>
</feature>
<dbReference type="CDD" id="cd01207">
    <property type="entry name" value="EVH1_Ena_VASP-like"/>
    <property type="match status" value="1"/>
</dbReference>
<feature type="compositionally biased region" description="Low complexity" evidence="10">
    <location>
        <begin position="212"/>
        <end position="227"/>
    </location>
</feature>
<keyword evidence="4" id="KW-0963">Cytoplasm</keyword>
<proteinExistence type="inferred from homology"/>
<dbReference type="PANTHER" id="PTHR11202:SF22">
    <property type="entry name" value="PROTEIN ENABLED"/>
    <property type="match status" value="1"/>
</dbReference>
<name>A0A7R8ZY24_9CRUS</name>
<evidence type="ECO:0000256" key="6">
    <source>
        <dbReference type="ARBA" id="ARBA00023036"/>
    </source>
</evidence>
<evidence type="ECO:0000256" key="5">
    <source>
        <dbReference type="ARBA" id="ARBA00022553"/>
    </source>
</evidence>
<evidence type="ECO:0000256" key="1">
    <source>
        <dbReference type="ARBA" id="ARBA00004245"/>
    </source>
</evidence>
<dbReference type="AlphaFoldDB" id="A0A7R8ZY24"/>
<feature type="compositionally biased region" description="Pro residues" evidence="10">
    <location>
        <begin position="243"/>
        <end position="252"/>
    </location>
</feature>
<evidence type="ECO:0000256" key="7">
    <source>
        <dbReference type="ARBA" id="ARBA00023203"/>
    </source>
</evidence>
<feature type="compositionally biased region" description="Pro residues" evidence="10">
    <location>
        <begin position="268"/>
        <end position="279"/>
    </location>
</feature>
<dbReference type="Gene3D" id="1.20.5.1160">
    <property type="entry name" value="Vasodilator-stimulated phosphoprotein"/>
    <property type="match status" value="1"/>
</dbReference>
<keyword evidence="5" id="KW-0597">Phosphoprotein</keyword>
<dbReference type="OrthoDB" id="31170at2759"/>